<reference evidence="1" key="1">
    <citation type="journal article" date="2021" name="New Phytol.">
        <title>Evolutionary innovations through gain and loss of genes in the ectomycorrhizal Boletales.</title>
        <authorList>
            <person name="Wu G."/>
            <person name="Miyauchi S."/>
            <person name="Morin E."/>
            <person name="Kuo A."/>
            <person name="Drula E."/>
            <person name="Varga T."/>
            <person name="Kohler A."/>
            <person name="Feng B."/>
            <person name="Cao Y."/>
            <person name="Lipzen A."/>
            <person name="Daum C."/>
            <person name="Hundley H."/>
            <person name="Pangilinan J."/>
            <person name="Johnson J."/>
            <person name="Barry K."/>
            <person name="LaButti K."/>
            <person name="Ng V."/>
            <person name="Ahrendt S."/>
            <person name="Min B."/>
            <person name="Choi I.G."/>
            <person name="Park H."/>
            <person name="Plett J.M."/>
            <person name="Magnuson J."/>
            <person name="Spatafora J.W."/>
            <person name="Nagy L.G."/>
            <person name="Henrissat B."/>
            <person name="Grigoriev I.V."/>
            <person name="Yang Z.L."/>
            <person name="Xu J."/>
            <person name="Martin F.M."/>
        </authorList>
    </citation>
    <scope>NUCLEOTIDE SEQUENCE</scope>
    <source>
        <strain evidence="1">KUC20120723A-06</strain>
    </source>
</reference>
<protein>
    <submittedName>
        <fullName evidence="1">Carbohydrate-binding module family 13 protein</fullName>
    </submittedName>
</protein>
<comment type="caution">
    <text evidence="1">The sequence shown here is derived from an EMBL/GenBank/DDBJ whole genome shotgun (WGS) entry which is preliminary data.</text>
</comment>
<evidence type="ECO:0000313" key="1">
    <source>
        <dbReference type="EMBL" id="KAH7925979.1"/>
    </source>
</evidence>
<keyword evidence="2" id="KW-1185">Reference proteome</keyword>
<sequence length="145" mass="16395">MTIQSGHTYKLINVKGGTALDLSGGDNRSIIGYGFHNGPNQEWLFEQHEGGHWTIKSVGSGKYLGLEENPRDGVSVLAVSNPYRWDIWPDDEDLSVYRIFASGTQFNIDLSDHGNPTPGTEIVVWWKWNGRNQCWRVEPIHGRSR</sequence>
<organism evidence="1 2">
    <name type="scientific">Leucogyrophana mollusca</name>
    <dbReference type="NCBI Taxonomy" id="85980"/>
    <lineage>
        <taxon>Eukaryota</taxon>
        <taxon>Fungi</taxon>
        <taxon>Dikarya</taxon>
        <taxon>Basidiomycota</taxon>
        <taxon>Agaricomycotina</taxon>
        <taxon>Agaricomycetes</taxon>
        <taxon>Agaricomycetidae</taxon>
        <taxon>Boletales</taxon>
        <taxon>Boletales incertae sedis</taxon>
        <taxon>Leucogyrophana</taxon>
    </lineage>
</organism>
<dbReference type="Proteomes" id="UP000790709">
    <property type="component" value="Unassembled WGS sequence"/>
</dbReference>
<name>A0ACB8BJS1_9AGAM</name>
<dbReference type="EMBL" id="MU266391">
    <property type="protein sequence ID" value="KAH7925979.1"/>
    <property type="molecule type" value="Genomic_DNA"/>
</dbReference>
<gene>
    <name evidence="1" type="ORF">BV22DRAFT_393193</name>
</gene>
<proteinExistence type="predicted"/>
<evidence type="ECO:0000313" key="2">
    <source>
        <dbReference type="Proteomes" id="UP000790709"/>
    </source>
</evidence>
<accession>A0ACB8BJS1</accession>